<dbReference type="InterPro" id="IPR005230">
    <property type="entry name" value="TraB_bac"/>
</dbReference>
<dbReference type="EMBL" id="RJJG01000005">
    <property type="protein sequence ID" value="RNI08361.1"/>
    <property type="molecule type" value="Genomic_DNA"/>
</dbReference>
<dbReference type="CDD" id="cd14726">
    <property type="entry name" value="TraB_PrgY-like"/>
    <property type="match status" value="1"/>
</dbReference>
<name>A0A1L3Q1B2_9EURY</name>
<dbReference type="STRING" id="2177.BHR79_03485"/>
<dbReference type="OrthoDB" id="185689at2157"/>
<evidence type="ECO:0000313" key="6">
    <source>
        <dbReference type="Proteomes" id="UP000186879"/>
    </source>
</evidence>
<dbReference type="AlphaFoldDB" id="A0A1L3Q1B2"/>
<dbReference type="PANTHER" id="PTHR21530:SF7">
    <property type="entry name" value="TRAB DOMAIN-CONTAINING PROTEIN"/>
    <property type="match status" value="1"/>
</dbReference>
<dbReference type="Pfam" id="PF01963">
    <property type="entry name" value="TraB_PrgY_gumN"/>
    <property type="match status" value="1"/>
</dbReference>
<dbReference type="RefSeq" id="WP_072561093.1">
    <property type="nucleotide sequence ID" value="NZ_CP017921.1"/>
</dbReference>
<reference evidence="4 8" key="3">
    <citation type="submission" date="2018-10" db="EMBL/GenBank/DDBJ databases">
        <title>Cultivation of a novel Methanohalophilus strain from Kebrit Deep of the Red Sea and a genomic comparison of members of the genus Methanohalophilus.</title>
        <authorList>
            <person name="Guan Y."/>
            <person name="Ngugi D.K."/>
            <person name="Stingl U."/>
        </authorList>
    </citation>
    <scope>NUCLEOTIDE SEQUENCE [LARGE SCALE GENOMIC DNA]</scope>
    <source>
        <strain evidence="4 8">DSM 3094</strain>
    </source>
</reference>
<reference evidence="5 7" key="2">
    <citation type="submission" date="2016-10" db="EMBL/GenBank/DDBJ databases">
        <authorList>
            <person name="de Groot N.N."/>
        </authorList>
    </citation>
    <scope>NUCLEOTIDE SEQUENCE [LARGE SCALE GENOMIC DNA]</scope>
    <source>
        <strain evidence="5 7">Z-7982</strain>
    </source>
</reference>
<dbReference type="KEGG" id="mhaz:BHR79_03485"/>
<evidence type="ECO:0000313" key="7">
    <source>
        <dbReference type="Proteomes" id="UP000198669"/>
    </source>
</evidence>
<dbReference type="EMBL" id="FNMU01000001">
    <property type="protein sequence ID" value="SDW17975.1"/>
    <property type="molecule type" value="Genomic_DNA"/>
</dbReference>
<dbReference type="NCBIfam" id="TIGR00261">
    <property type="entry name" value="traB"/>
    <property type="match status" value="1"/>
</dbReference>
<organism evidence="3 6">
    <name type="scientific">Methanohalophilus halophilus</name>
    <dbReference type="NCBI Taxonomy" id="2177"/>
    <lineage>
        <taxon>Archaea</taxon>
        <taxon>Methanobacteriati</taxon>
        <taxon>Methanobacteriota</taxon>
        <taxon>Stenosarchaea group</taxon>
        <taxon>Methanomicrobia</taxon>
        <taxon>Methanosarcinales</taxon>
        <taxon>Methanosarcinaceae</taxon>
        <taxon>Methanohalophilus</taxon>
    </lineage>
</organism>
<protein>
    <submittedName>
        <fullName evidence="3">Conjugal transfer protein TraB</fullName>
    </submittedName>
    <submittedName>
        <fullName evidence="5">Pheromone shutdown-related protein TraB</fullName>
    </submittedName>
    <submittedName>
        <fullName evidence="4">TraB/GumN family protein</fullName>
    </submittedName>
</protein>
<dbReference type="InterPro" id="IPR002816">
    <property type="entry name" value="TraB/PrgY/GumN_fam"/>
</dbReference>
<gene>
    <name evidence="3" type="ORF">BHR79_03485</name>
    <name evidence="4" type="ORF">EFE40_07375</name>
    <name evidence="5" type="ORF">SAMN04515625_0531</name>
</gene>
<dbReference type="InterPro" id="IPR046345">
    <property type="entry name" value="TraB_PrgY-like"/>
</dbReference>
<accession>A0A1L3Q1B2</accession>
<evidence type="ECO:0000313" key="3">
    <source>
        <dbReference type="EMBL" id="APH38640.1"/>
    </source>
</evidence>
<evidence type="ECO:0000313" key="4">
    <source>
        <dbReference type="EMBL" id="RNI08361.1"/>
    </source>
</evidence>
<evidence type="ECO:0000256" key="1">
    <source>
        <dbReference type="SAM" id="MobiDB-lite"/>
    </source>
</evidence>
<feature type="transmembrane region" description="Helical" evidence="2">
    <location>
        <begin position="284"/>
        <end position="305"/>
    </location>
</feature>
<evidence type="ECO:0000313" key="8">
    <source>
        <dbReference type="Proteomes" id="UP000267921"/>
    </source>
</evidence>
<dbReference type="Proteomes" id="UP000267921">
    <property type="component" value="Unassembled WGS sequence"/>
</dbReference>
<sequence length="446" mass="47859">MANDPYITDSRQDTMSYNYESATSSSEVREHDFSTDSTSENVAPAPSRISLVGTAHVSEKSIREVKETIHNQQPDVVAVELCKGRYDALKGKTQTSDISVKELLAEGKVYFFLVHMLLAHVQKRIGKDMGVQPGAEMLAAIEAAEEIGADVALVDRDIQVTLQRFWGKMGLIEKTKMIGTLIAAALGIGGGDEIDIDNITEQDTVTVLIEELRHTSPNAAEVLIDERDAYIAGSLARTAAGGGKNIVAVVGAGHRSGIEKYLSNPKTIPPLSSLVTLPKKRFSLMKVFGIAIVAIALATFMLIILSGTSIELLLIAFGWWFIINGTLSAVGATLAGGHPYSIATSFGVAWLTSLNPMMAAGWFAGLVEAKQRRPTTDDFKAMMDTESFAEARQNKFFKVVLVAALANIGSVVGTFLGAWVMIQVTGVDPLELIRNSLSSGLSLLGL</sequence>
<dbReference type="EMBL" id="CP017921">
    <property type="protein sequence ID" value="APH38640.1"/>
    <property type="molecule type" value="Genomic_DNA"/>
</dbReference>
<proteinExistence type="predicted"/>
<dbReference type="Proteomes" id="UP000186879">
    <property type="component" value="Chromosome"/>
</dbReference>
<feature type="region of interest" description="Disordered" evidence="1">
    <location>
        <begin position="1"/>
        <end position="44"/>
    </location>
</feature>
<keyword evidence="2" id="KW-1133">Transmembrane helix</keyword>
<dbReference type="PANTHER" id="PTHR21530">
    <property type="entry name" value="PHEROMONE SHUTDOWN PROTEIN"/>
    <property type="match status" value="1"/>
</dbReference>
<reference evidence="3 6" key="1">
    <citation type="submission" date="2016-10" db="EMBL/GenBank/DDBJ databases">
        <title>Methanohalophilus halophilus.</title>
        <authorList>
            <person name="L'haridon S."/>
        </authorList>
    </citation>
    <scope>NUCLEOTIDE SEQUENCE [LARGE SCALE GENOMIC DNA]</scope>
    <source>
        <strain evidence="3 6">Z-7982</strain>
    </source>
</reference>
<keyword evidence="6" id="KW-1185">Reference proteome</keyword>
<feature type="transmembrane region" description="Helical" evidence="2">
    <location>
        <begin position="340"/>
        <end position="364"/>
    </location>
</feature>
<feature type="transmembrane region" description="Helical" evidence="2">
    <location>
        <begin position="399"/>
        <end position="422"/>
    </location>
</feature>
<dbReference type="Proteomes" id="UP000198669">
    <property type="component" value="Unassembled WGS sequence"/>
</dbReference>
<feature type="transmembrane region" description="Helical" evidence="2">
    <location>
        <begin position="312"/>
        <end position="334"/>
    </location>
</feature>
<feature type="compositionally biased region" description="Polar residues" evidence="1">
    <location>
        <begin position="13"/>
        <end position="26"/>
    </location>
</feature>
<keyword evidence="2" id="KW-0472">Membrane</keyword>
<evidence type="ECO:0000256" key="2">
    <source>
        <dbReference type="SAM" id="Phobius"/>
    </source>
</evidence>
<dbReference type="GeneID" id="30582795"/>
<evidence type="ECO:0000313" key="5">
    <source>
        <dbReference type="EMBL" id="SDW17975.1"/>
    </source>
</evidence>
<keyword evidence="2" id="KW-0812">Transmembrane</keyword>